<dbReference type="Pfam" id="PF18711">
    <property type="entry name" value="TxDE"/>
    <property type="match status" value="1"/>
</dbReference>
<dbReference type="Gene3D" id="3.10.180.10">
    <property type="entry name" value="2,3-Dihydroxybiphenyl 1,2-Dioxygenase, domain 1"/>
    <property type="match status" value="1"/>
</dbReference>
<reference evidence="2 3" key="1">
    <citation type="submission" date="2014-02" db="EMBL/GenBank/DDBJ databases">
        <title>Draft genome sequence of Lysinibacillus sinduriensis JCM 15800.</title>
        <authorList>
            <person name="Zhang F."/>
            <person name="Wang G."/>
            <person name="Zhang L."/>
        </authorList>
    </citation>
    <scope>NUCLEOTIDE SEQUENCE [LARGE SCALE GENOMIC DNA]</scope>
    <source>
        <strain evidence="2 3">JCM 15800</strain>
    </source>
</reference>
<dbReference type="InterPro" id="IPR037523">
    <property type="entry name" value="VOC_core"/>
</dbReference>
<dbReference type="EMBL" id="JPVO01000041">
    <property type="protein sequence ID" value="KGR77084.1"/>
    <property type="molecule type" value="Genomic_DNA"/>
</dbReference>
<dbReference type="AlphaFoldDB" id="A0A0A3HX98"/>
<organism evidence="2 3">
    <name type="scientific">Ureibacillus sinduriensis BLB-1 = JCM 15800</name>
    <dbReference type="NCBI Taxonomy" id="1384057"/>
    <lineage>
        <taxon>Bacteria</taxon>
        <taxon>Bacillati</taxon>
        <taxon>Bacillota</taxon>
        <taxon>Bacilli</taxon>
        <taxon>Bacillales</taxon>
        <taxon>Caryophanaceae</taxon>
        <taxon>Ureibacillus</taxon>
    </lineage>
</organism>
<name>A0A0A3HX98_9BACL</name>
<comment type="caution">
    <text evidence="2">The sequence shown here is derived from an EMBL/GenBank/DDBJ whole genome shotgun (WGS) entry which is preliminary data.</text>
</comment>
<dbReference type="InterPro" id="IPR029068">
    <property type="entry name" value="Glyas_Bleomycin-R_OHBP_Dase"/>
</dbReference>
<dbReference type="InterPro" id="IPR040553">
    <property type="entry name" value="TxDE"/>
</dbReference>
<feature type="domain" description="VOC" evidence="1">
    <location>
        <begin position="2"/>
        <end position="116"/>
    </location>
</feature>
<dbReference type="Proteomes" id="UP000030408">
    <property type="component" value="Unassembled WGS sequence"/>
</dbReference>
<evidence type="ECO:0000259" key="1">
    <source>
        <dbReference type="PROSITE" id="PS51819"/>
    </source>
</evidence>
<sequence length="227" mass="25791">MKINKVTLYAHDLEGLEIFYCKKLGFQKLEMTSTGLEIKIGESILAFEMAVPNEQKQYHFAFNIPSNLFEKAKEWIQCHTLLLKDQGRNFAYFENFDAHSVYFYDPEGNVVELIARHSANPAAHTDRFTAREILSIGEINLTTEDLLVVGQKLVSLGIPLQNGAELDETSLNFMGEPNSNAYILLGPAKRNWYFSTKDAVVSRINIIVNGHLELSVDKNGRFHYKNS</sequence>
<dbReference type="OrthoDB" id="2703022at2"/>
<dbReference type="STRING" id="1384057.CD33_04045"/>
<keyword evidence="3" id="KW-1185">Reference proteome</keyword>
<dbReference type="RefSeq" id="WP_036198434.1">
    <property type="nucleotide sequence ID" value="NZ_AVCY01000015.1"/>
</dbReference>
<gene>
    <name evidence="2" type="ORF">CD33_04045</name>
</gene>
<proteinExistence type="predicted"/>
<evidence type="ECO:0000313" key="2">
    <source>
        <dbReference type="EMBL" id="KGR77084.1"/>
    </source>
</evidence>
<evidence type="ECO:0000313" key="3">
    <source>
        <dbReference type="Proteomes" id="UP000030408"/>
    </source>
</evidence>
<dbReference type="PROSITE" id="PS51819">
    <property type="entry name" value="VOC"/>
    <property type="match status" value="1"/>
</dbReference>
<protein>
    <recommendedName>
        <fullName evidence="1">VOC domain-containing protein</fullName>
    </recommendedName>
</protein>
<accession>A0A0A3HX98</accession>
<dbReference type="SUPFAM" id="SSF54593">
    <property type="entry name" value="Glyoxalase/Bleomycin resistance protein/Dihydroxybiphenyl dioxygenase"/>
    <property type="match status" value="1"/>
</dbReference>
<dbReference type="eggNOG" id="COG0346">
    <property type="taxonomic scope" value="Bacteria"/>
</dbReference>